<name>A0A258CZB5_CAUVI</name>
<dbReference type="EMBL" id="NCDQ01000313">
    <property type="protein sequence ID" value="OYX00432.1"/>
    <property type="molecule type" value="Genomic_DNA"/>
</dbReference>
<gene>
    <name evidence="1" type="ORF">B7Z12_16135</name>
</gene>
<accession>A0A258CZB5</accession>
<evidence type="ECO:0000313" key="2">
    <source>
        <dbReference type="Proteomes" id="UP000215616"/>
    </source>
</evidence>
<organism evidence="1 2">
    <name type="scientific">Caulobacter vibrioides</name>
    <name type="common">Caulobacter crescentus</name>
    <dbReference type="NCBI Taxonomy" id="155892"/>
    <lineage>
        <taxon>Bacteria</taxon>
        <taxon>Pseudomonadati</taxon>
        <taxon>Pseudomonadota</taxon>
        <taxon>Alphaproteobacteria</taxon>
        <taxon>Caulobacterales</taxon>
        <taxon>Caulobacteraceae</taxon>
        <taxon>Caulobacter</taxon>
    </lineage>
</organism>
<evidence type="ECO:0000313" key="1">
    <source>
        <dbReference type="EMBL" id="OYX00432.1"/>
    </source>
</evidence>
<sequence>MDAEAAFIKATVERIFGADAVVRNFGSDPTRLDLHVETNTTTRLELDECKGHLWCRIERPISLIATKRGARPHGTAKIAYRQGVII</sequence>
<protein>
    <submittedName>
        <fullName evidence="1">Uncharacterized protein</fullName>
    </submittedName>
</protein>
<comment type="caution">
    <text evidence="1">The sequence shown here is derived from an EMBL/GenBank/DDBJ whole genome shotgun (WGS) entry which is preliminary data.</text>
</comment>
<dbReference type="Proteomes" id="UP000215616">
    <property type="component" value="Unassembled WGS sequence"/>
</dbReference>
<proteinExistence type="predicted"/>
<dbReference type="AlphaFoldDB" id="A0A258CZB5"/>
<reference evidence="1 2" key="1">
    <citation type="submission" date="2017-03" db="EMBL/GenBank/DDBJ databases">
        <title>Lifting the veil on microbial sulfur biogeochemistry in mining wastewaters.</title>
        <authorList>
            <person name="Kantor R.S."/>
            <person name="Colenbrander Nelson T."/>
            <person name="Marshall S."/>
            <person name="Bennett D."/>
            <person name="Apte S."/>
            <person name="Camacho D."/>
            <person name="Thomas B.C."/>
            <person name="Warren L.A."/>
            <person name="Banfield J.F."/>
        </authorList>
    </citation>
    <scope>NUCLEOTIDE SEQUENCE [LARGE SCALE GENOMIC DNA]</scope>
    <source>
        <strain evidence="1">32-67-7</strain>
    </source>
</reference>